<evidence type="ECO:0000313" key="1">
    <source>
        <dbReference type="EMBL" id="CAB5709739.1"/>
    </source>
</evidence>
<gene>
    <name evidence="1" type="ORF">GHA_03450</name>
</gene>
<sequence length="42" mass="5202">MTPEEKLKQLDERLDEVHKLIVYLNECRRELINRHNLNKEKL</sequence>
<protein>
    <submittedName>
        <fullName evidence="1">Uncharacterized protein</fullName>
    </submittedName>
</protein>
<comment type="caution">
    <text evidence="1">The sequence shown here is derived from an EMBL/GenBank/DDBJ whole genome shotgun (WGS) entry which is preliminary data.</text>
</comment>
<dbReference type="EMBL" id="CAHPSF010000011">
    <property type="protein sequence ID" value="CAB5709739.1"/>
    <property type="molecule type" value="Genomic_DNA"/>
</dbReference>
<name>A0A9N8D1R1_PRORE</name>
<evidence type="ECO:0000313" key="2">
    <source>
        <dbReference type="Proteomes" id="UP000834611"/>
    </source>
</evidence>
<accession>A0A9N8D1R1</accession>
<organism evidence="1 2">
    <name type="scientific">Providencia rettgeri</name>
    <dbReference type="NCBI Taxonomy" id="587"/>
    <lineage>
        <taxon>Bacteria</taxon>
        <taxon>Pseudomonadati</taxon>
        <taxon>Pseudomonadota</taxon>
        <taxon>Gammaproteobacteria</taxon>
        <taxon>Enterobacterales</taxon>
        <taxon>Morganellaceae</taxon>
        <taxon>Providencia</taxon>
    </lineage>
</organism>
<proteinExistence type="predicted"/>
<reference evidence="1" key="1">
    <citation type="submission" date="2020-05" db="EMBL/GenBank/DDBJ databases">
        <authorList>
            <person name="Delgado-Blas J."/>
        </authorList>
    </citation>
    <scope>NUCLEOTIDE SEQUENCE</scope>
    <source>
        <strain evidence="1">BB1453</strain>
    </source>
</reference>
<dbReference type="Proteomes" id="UP000834611">
    <property type="component" value="Unassembled WGS sequence"/>
</dbReference>
<dbReference type="AlphaFoldDB" id="A0A9N8D1R1"/>
<dbReference type="RefSeq" id="WP_272516398.1">
    <property type="nucleotide sequence ID" value="NZ_CAHPRV010000002.1"/>
</dbReference>